<dbReference type="SUPFAM" id="SSF57903">
    <property type="entry name" value="FYVE/PHD zinc finger"/>
    <property type="match status" value="4"/>
</dbReference>
<dbReference type="GO" id="GO:0042800">
    <property type="term" value="F:histone H3K4 methyltransferase activity"/>
    <property type="evidence" value="ECO:0007669"/>
    <property type="project" value="TreeGrafter"/>
</dbReference>
<sequence length="475" mass="52045">MEESKGGGGSSRTREDMELGDIEVLKSSNVLSEFEPVDELSIIGYVEETDVSVVFEANEACTSPQRSPSRAAQVVAAPPQNTHRSSCFDFGEPPSAANEAATPQGPKAGVGVDDRVALYPEQYPGKVCSLCNLGQRSQLGQGSRAGWQCTGCRVCQICRVTSEDTSKVMVCETCLKAYHSTCLRPVVTTIPKFGWKCKCCRLCSDCGSRTPGAGLSSRWHAHYTVCDSCYQQRNKGLSCPLCHRAYRAAAHREMVQCSSCKRFVHGTCDPDAELSVYEARKKATPSYEYVCGACKTNDHSAPASLKRKHRNRNRDLPCGVQKPQADACAKQSDEERDENKIVLCSSSDDYVLSQDLCCMCGAVGTDQEGCLIACSQCGQSYHPYCVNMKISKVILSKGWRCLDCTVCEGCAQRHDEGRLILCDECDISYHIYCTDPPLDHIPRGTWKCKWCAQCLTCGATGNLPLSYPPLIIHCM</sequence>
<evidence type="ECO:0000256" key="5">
    <source>
        <dbReference type="ARBA" id="ARBA00022833"/>
    </source>
</evidence>
<evidence type="ECO:0000256" key="6">
    <source>
        <dbReference type="ARBA" id="ARBA00023015"/>
    </source>
</evidence>
<keyword evidence="6" id="KW-0805">Transcription regulation</keyword>
<keyword evidence="7" id="KW-0804">Transcription</keyword>
<dbReference type="GO" id="GO:0044666">
    <property type="term" value="C:MLL3/4 complex"/>
    <property type="evidence" value="ECO:0007669"/>
    <property type="project" value="TreeGrafter"/>
</dbReference>
<accession>A0A3Q0J1W3</accession>
<evidence type="ECO:0000256" key="4">
    <source>
        <dbReference type="ARBA" id="ARBA00022771"/>
    </source>
</evidence>
<keyword evidence="3" id="KW-0677">Repeat</keyword>
<dbReference type="SMART" id="SM00249">
    <property type="entry name" value="PHD"/>
    <property type="match status" value="4"/>
</dbReference>
<comment type="subcellular location">
    <subcellularLocation>
        <location evidence="1">Nucleus</location>
    </subcellularLocation>
</comment>
<dbReference type="InterPro" id="IPR001965">
    <property type="entry name" value="Znf_PHD"/>
</dbReference>
<dbReference type="Proteomes" id="UP000079169">
    <property type="component" value="Unplaced"/>
</dbReference>
<dbReference type="InterPro" id="IPR019787">
    <property type="entry name" value="Znf_PHD-finger"/>
</dbReference>
<dbReference type="PROSITE" id="PS50016">
    <property type="entry name" value="ZF_PHD_2"/>
    <property type="match status" value="3"/>
</dbReference>
<gene>
    <name evidence="12" type="primary">LOC103511347</name>
</gene>
<dbReference type="PANTHER" id="PTHR45888:SF6">
    <property type="entry name" value="HL01030P-RELATED"/>
    <property type="match status" value="1"/>
</dbReference>
<keyword evidence="4 9" id="KW-0863">Zinc-finger</keyword>
<feature type="domain" description="PHD-type" evidence="10">
    <location>
        <begin position="401"/>
        <end position="454"/>
    </location>
</feature>
<evidence type="ECO:0000259" key="10">
    <source>
        <dbReference type="PROSITE" id="PS50016"/>
    </source>
</evidence>
<dbReference type="PaxDb" id="121845-A0A3Q0J1W3"/>
<keyword evidence="2" id="KW-0479">Metal-binding</keyword>
<feature type="domain" description="PHD-type" evidence="10">
    <location>
        <begin position="236"/>
        <end position="297"/>
    </location>
</feature>
<evidence type="ECO:0000256" key="3">
    <source>
        <dbReference type="ARBA" id="ARBA00022737"/>
    </source>
</evidence>
<dbReference type="GO" id="GO:0003713">
    <property type="term" value="F:transcription coactivator activity"/>
    <property type="evidence" value="ECO:0007669"/>
    <property type="project" value="TreeGrafter"/>
</dbReference>
<name>A0A3Q0J1W3_DIACI</name>
<evidence type="ECO:0000256" key="2">
    <source>
        <dbReference type="ARBA" id="ARBA00022723"/>
    </source>
</evidence>
<dbReference type="Pfam" id="PF00628">
    <property type="entry name" value="PHD"/>
    <property type="match status" value="3"/>
</dbReference>
<evidence type="ECO:0000256" key="1">
    <source>
        <dbReference type="ARBA" id="ARBA00004123"/>
    </source>
</evidence>
<protein>
    <submittedName>
        <fullName evidence="12">Histone-lysine N-methyltransferase 2C-like</fullName>
    </submittedName>
</protein>
<evidence type="ECO:0000313" key="12">
    <source>
        <dbReference type="RefSeq" id="XP_026680933.1"/>
    </source>
</evidence>
<dbReference type="Gene3D" id="3.30.40.10">
    <property type="entry name" value="Zinc/RING finger domain, C3HC4 (zinc finger)"/>
    <property type="match status" value="4"/>
</dbReference>
<evidence type="ECO:0000313" key="11">
    <source>
        <dbReference type="Proteomes" id="UP000079169"/>
    </source>
</evidence>
<dbReference type="RefSeq" id="XP_026680933.1">
    <property type="nucleotide sequence ID" value="XM_026825132.1"/>
</dbReference>
<evidence type="ECO:0000256" key="7">
    <source>
        <dbReference type="ARBA" id="ARBA00023163"/>
    </source>
</evidence>
<dbReference type="CDD" id="cd15513">
    <property type="entry name" value="PHD5_KMT2C_like"/>
    <property type="match status" value="1"/>
</dbReference>
<proteinExistence type="predicted"/>
<dbReference type="PANTHER" id="PTHR45888">
    <property type="entry name" value="HL01030P-RELATED"/>
    <property type="match status" value="1"/>
</dbReference>
<keyword evidence="8" id="KW-0539">Nucleus</keyword>
<evidence type="ECO:0000256" key="9">
    <source>
        <dbReference type="PROSITE-ProRule" id="PRU00146"/>
    </source>
</evidence>
<keyword evidence="11" id="KW-1185">Reference proteome</keyword>
<dbReference type="KEGG" id="dci:103511347"/>
<dbReference type="AlphaFoldDB" id="A0A3Q0J1W3"/>
<dbReference type="GO" id="GO:0045944">
    <property type="term" value="P:positive regulation of transcription by RNA polymerase II"/>
    <property type="evidence" value="ECO:0007669"/>
    <property type="project" value="TreeGrafter"/>
</dbReference>
<dbReference type="FunFam" id="3.30.40.10:FF:000407">
    <property type="entry name" value="Histone-lysine N-methyltransferase MLL3"/>
    <property type="match status" value="1"/>
</dbReference>
<keyword evidence="5" id="KW-0862">Zinc</keyword>
<feature type="domain" description="PHD-type" evidence="10">
    <location>
        <begin position="152"/>
        <end position="203"/>
    </location>
</feature>
<dbReference type="InterPro" id="IPR013083">
    <property type="entry name" value="Znf_RING/FYVE/PHD"/>
</dbReference>
<evidence type="ECO:0000256" key="8">
    <source>
        <dbReference type="ARBA" id="ARBA00023242"/>
    </source>
</evidence>
<dbReference type="STRING" id="121845.A0A3Q0J1W3"/>
<organism evidence="11 12">
    <name type="scientific">Diaphorina citri</name>
    <name type="common">Asian citrus psyllid</name>
    <dbReference type="NCBI Taxonomy" id="121845"/>
    <lineage>
        <taxon>Eukaryota</taxon>
        <taxon>Metazoa</taxon>
        <taxon>Ecdysozoa</taxon>
        <taxon>Arthropoda</taxon>
        <taxon>Hexapoda</taxon>
        <taxon>Insecta</taxon>
        <taxon>Pterygota</taxon>
        <taxon>Neoptera</taxon>
        <taxon>Paraneoptera</taxon>
        <taxon>Hemiptera</taxon>
        <taxon>Sternorrhyncha</taxon>
        <taxon>Psylloidea</taxon>
        <taxon>Psyllidae</taxon>
        <taxon>Diaphorininae</taxon>
        <taxon>Diaphorina</taxon>
    </lineage>
</organism>
<reference evidence="12" key="1">
    <citation type="submission" date="2025-08" db="UniProtKB">
        <authorList>
            <consortium name="RefSeq"/>
        </authorList>
    </citation>
    <scope>IDENTIFICATION</scope>
</reference>
<dbReference type="GO" id="GO:0008270">
    <property type="term" value="F:zinc ion binding"/>
    <property type="evidence" value="ECO:0007669"/>
    <property type="project" value="UniProtKB-KW"/>
</dbReference>
<dbReference type="InterPro" id="IPR011011">
    <property type="entry name" value="Znf_FYVE_PHD"/>
</dbReference>
<dbReference type="GeneID" id="103511347"/>